<feature type="transmembrane region" description="Helical" evidence="1">
    <location>
        <begin position="91"/>
        <end position="115"/>
    </location>
</feature>
<keyword evidence="1" id="KW-1133">Transmembrane helix</keyword>
<dbReference type="Pfam" id="PF06541">
    <property type="entry name" value="ABC_trans_CmpB"/>
    <property type="match status" value="1"/>
</dbReference>
<dbReference type="RefSeq" id="WP_169277830.1">
    <property type="nucleotide sequence ID" value="NZ_JABBCP010000007.1"/>
</dbReference>
<dbReference type="AlphaFoldDB" id="A0A7X9UDJ9"/>
<protein>
    <submittedName>
        <fullName evidence="2">Putative ABC transporter permease</fullName>
    </submittedName>
</protein>
<comment type="caution">
    <text evidence="2">The sequence shown here is derived from an EMBL/GenBank/DDBJ whole genome shotgun (WGS) entry which is preliminary data.</text>
</comment>
<dbReference type="Proteomes" id="UP000546970">
    <property type="component" value="Unassembled WGS sequence"/>
</dbReference>
<dbReference type="EMBL" id="JABBCP010000007">
    <property type="protein sequence ID" value="NMF56262.1"/>
    <property type="molecule type" value="Genomic_DNA"/>
</dbReference>
<dbReference type="InterPro" id="IPR010540">
    <property type="entry name" value="CmpB_TMEM229"/>
</dbReference>
<feature type="transmembrane region" description="Helical" evidence="1">
    <location>
        <begin position="65"/>
        <end position="85"/>
    </location>
</feature>
<proteinExistence type="predicted"/>
<feature type="transmembrane region" description="Helical" evidence="1">
    <location>
        <begin position="135"/>
        <end position="155"/>
    </location>
</feature>
<evidence type="ECO:0000313" key="2">
    <source>
        <dbReference type="EMBL" id="NMF56262.1"/>
    </source>
</evidence>
<keyword evidence="3" id="KW-1185">Reference proteome</keyword>
<name>A0A7X9UDJ9_9ACTN</name>
<keyword evidence="1" id="KW-0812">Transmembrane</keyword>
<sequence length="342" mass="37164">MNGVLRHAVASIAPAVLAIPVAISIPGAPLSALVLSFMAYGFVGWLWESTVCAMLNHGSFSNSGFLLGPCCPIYGVGALVCWFALRGIENVPVQFLAAGALCCCIEYFVGVILEVTTHARFWDYSDMPLNFQGRICLYGFLMFGAGCVLICRVAEPALLGMLASMPVWAVRALALAALTLLAVDAAVSMASFRRLSDSLEELRGELADRINDSLKDASDSLVERIPETALDSAQTAHVRGRAINGWLLEISDAVMDSLREKVEMPAFIADGARGLRLAAQRLADAAPRPRLSRTSVRAIAISKRDLRFFNAFPHLRMMKYEGVIRATRLKAHAYALFRRKGL</sequence>
<evidence type="ECO:0000256" key="1">
    <source>
        <dbReference type="SAM" id="Phobius"/>
    </source>
</evidence>
<keyword evidence="1" id="KW-0472">Membrane</keyword>
<feature type="transmembrane region" description="Helical" evidence="1">
    <location>
        <begin position="167"/>
        <end position="187"/>
    </location>
</feature>
<organism evidence="2 3">
    <name type="scientific">Collinsella acetigenes</name>
    <dbReference type="NCBI Taxonomy" id="2713419"/>
    <lineage>
        <taxon>Bacteria</taxon>
        <taxon>Bacillati</taxon>
        <taxon>Actinomycetota</taxon>
        <taxon>Coriobacteriia</taxon>
        <taxon>Coriobacteriales</taxon>
        <taxon>Coriobacteriaceae</taxon>
        <taxon>Collinsella</taxon>
    </lineage>
</organism>
<accession>A0A7X9UDJ9</accession>
<evidence type="ECO:0000313" key="3">
    <source>
        <dbReference type="Proteomes" id="UP000546970"/>
    </source>
</evidence>
<gene>
    <name evidence="2" type="ORF">HF320_07995</name>
</gene>
<reference evidence="2 3" key="1">
    <citation type="submission" date="2020-04" db="EMBL/GenBank/DDBJ databases">
        <title>Collinsella sp. KGMB02528 nov., an anaerobic actinobacterium isolated from human feces.</title>
        <authorList>
            <person name="Han K.-I."/>
            <person name="Eom M.K."/>
            <person name="Kim J.-S."/>
            <person name="Lee K.C."/>
            <person name="Suh M.K."/>
            <person name="Park S.-H."/>
            <person name="Lee J.H."/>
            <person name="Kang S.W."/>
            <person name="Park J.-E."/>
            <person name="Oh B.S."/>
            <person name="Yu S.Y."/>
            <person name="Choi S.-H."/>
            <person name="Lee D.H."/>
            <person name="Yoon H."/>
            <person name="Kim B.-Y."/>
            <person name="Lee J.H."/>
            <person name="Lee J.-S."/>
        </authorList>
    </citation>
    <scope>NUCLEOTIDE SEQUENCE [LARGE SCALE GENOMIC DNA]</scope>
    <source>
        <strain evidence="2 3">KGMB02528</strain>
    </source>
</reference>